<keyword evidence="10" id="KW-1185">Reference proteome</keyword>
<evidence type="ECO:0000313" key="10">
    <source>
        <dbReference type="Proteomes" id="UP000825935"/>
    </source>
</evidence>
<keyword evidence="2" id="KW-0808">Transferase</keyword>
<dbReference type="SFLD" id="SFLDG00358">
    <property type="entry name" value="Main_(cytGST)"/>
    <property type="match status" value="1"/>
</dbReference>
<dbReference type="PROSITE" id="PS50405">
    <property type="entry name" value="GST_CTER"/>
    <property type="match status" value="1"/>
</dbReference>
<dbReference type="Pfam" id="PF13409">
    <property type="entry name" value="GST_N_2"/>
    <property type="match status" value="1"/>
</dbReference>
<feature type="domain" description="GST C-terminal" evidence="8">
    <location>
        <begin position="87"/>
        <end position="235"/>
    </location>
</feature>
<dbReference type="SUPFAM" id="SSF52833">
    <property type="entry name" value="Thioredoxin-like"/>
    <property type="match status" value="1"/>
</dbReference>
<dbReference type="GO" id="GO:0033355">
    <property type="term" value="P:ascorbate glutathione cycle"/>
    <property type="evidence" value="ECO:0007669"/>
    <property type="project" value="InterPro"/>
</dbReference>
<dbReference type="InterPro" id="IPR044627">
    <property type="entry name" value="DHAR1/2/3/4"/>
</dbReference>
<reference evidence="9" key="1">
    <citation type="submission" date="2021-08" db="EMBL/GenBank/DDBJ databases">
        <title>WGS assembly of Ceratopteris richardii.</title>
        <authorList>
            <person name="Marchant D.B."/>
            <person name="Chen G."/>
            <person name="Jenkins J."/>
            <person name="Shu S."/>
            <person name="Leebens-Mack J."/>
            <person name="Grimwood J."/>
            <person name="Schmutz J."/>
            <person name="Soltis P."/>
            <person name="Soltis D."/>
            <person name="Chen Z.-H."/>
        </authorList>
    </citation>
    <scope>NUCLEOTIDE SEQUENCE</scope>
    <source>
        <strain evidence="9">Whitten #5841</strain>
        <tissue evidence="9">Leaf</tissue>
    </source>
</reference>
<dbReference type="Gene3D" id="1.20.1050.10">
    <property type="match status" value="1"/>
</dbReference>
<organism evidence="9 10">
    <name type="scientific">Ceratopteris richardii</name>
    <name type="common">Triangle waterfern</name>
    <dbReference type="NCBI Taxonomy" id="49495"/>
    <lineage>
        <taxon>Eukaryota</taxon>
        <taxon>Viridiplantae</taxon>
        <taxon>Streptophyta</taxon>
        <taxon>Embryophyta</taxon>
        <taxon>Tracheophyta</taxon>
        <taxon>Polypodiopsida</taxon>
        <taxon>Polypodiidae</taxon>
        <taxon>Polypodiales</taxon>
        <taxon>Pteridineae</taxon>
        <taxon>Pteridaceae</taxon>
        <taxon>Parkerioideae</taxon>
        <taxon>Ceratopteris</taxon>
    </lineage>
</organism>
<dbReference type="GO" id="GO:0004364">
    <property type="term" value="F:glutathione transferase activity"/>
    <property type="evidence" value="ECO:0007669"/>
    <property type="project" value="UniProtKB-EC"/>
</dbReference>
<dbReference type="InterPro" id="IPR040079">
    <property type="entry name" value="Glutathione_S-Trfase"/>
</dbReference>
<protein>
    <recommendedName>
        <fullName evidence="11">Dehydroascorbate reductase</fullName>
    </recommendedName>
</protein>
<dbReference type="InterPro" id="IPR010987">
    <property type="entry name" value="Glutathione-S-Trfase_C-like"/>
</dbReference>
<comment type="catalytic activity">
    <reaction evidence="6">
        <text>L-dehydroascorbate + 2 glutathione = glutathione disulfide + L-ascorbate</text>
        <dbReference type="Rhea" id="RHEA:24424"/>
        <dbReference type="ChEBI" id="CHEBI:38290"/>
        <dbReference type="ChEBI" id="CHEBI:57925"/>
        <dbReference type="ChEBI" id="CHEBI:58297"/>
        <dbReference type="ChEBI" id="CHEBI:58539"/>
        <dbReference type="EC" id="1.8.5.1"/>
    </reaction>
</comment>
<evidence type="ECO:0008006" key="11">
    <source>
        <dbReference type="Google" id="ProtNLM"/>
    </source>
</evidence>
<evidence type="ECO:0000256" key="6">
    <source>
        <dbReference type="ARBA" id="ARBA00049544"/>
    </source>
</evidence>
<dbReference type="GO" id="GO:0045174">
    <property type="term" value="F:glutathione dehydrogenase (ascorbate) activity"/>
    <property type="evidence" value="ECO:0007669"/>
    <property type="project" value="UniProtKB-EC"/>
</dbReference>
<comment type="caution">
    <text evidence="9">The sequence shown here is derived from an EMBL/GenBank/DDBJ whole genome shotgun (WGS) entry which is preliminary data.</text>
</comment>
<dbReference type="SFLD" id="SFLDS00019">
    <property type="entry name" value="Glutathione_Transferase_(cytos"/>
    <property type="match status" value="1"/>
</dbReference>
<evidence type="ECO:0000256" key="4">
    <source>
        <dbReference type="ARBA" id="ARBA00024194"/>
    </source>
</evidence>
<comment type="catalytic activity">
    <reaction evidence="5">
        <text>RX + glutathione = an S-substituted glutathione + a halide anion + H(+)</text>
        <dbReference type="Rhea" id="RHEA:16437"/>
        <dbReference type="ChEBI" id="CHEBI:15378"/>
        <dbReference type="ChEBI" id="CHEBI:16042"/>
        <dbReference type="ChEBI" id="CHEBI:17792"/>
        <dbReference type="ChEBI" id="CHEBI:57925"/>
        <dbReference type="ChEBI" id="CHEBI:90779"/>
        <dbReference type="EC" id="2.5.1.18"/>
    </reaction>
</comment>
<dbReference type="InterPro" id="IPR036282">
    <property type="entry name" value="Glutathione-S-Trfase_C_sf"/>
</dbReference>
<evidence type="ECO:0000256" key="3">
    <source>
        <dbReference type="ARBA" id="ARBA00023002"/>
    </source>
</evidence>
<evidence type="ECO:0000313" key="9">
    <source>
        <dbReference type="EMBL" id="KAH7404285.1"/>
    </source>
</evidence>
<evidence type="ECO:0000259" key="8">
    <source>
        <dbReference type="PROSITE" id="PS50405"/>
    </source>
</evidence>
<dbReference type="InterPro" id="IPR004045">
    <property type="entry name" value="Glutathione_S-Trfase_N"/>
</dbReference>
<dbReference type="AlphaFoldDB" id="A0A8T2T1J2"/>
<dbReference type="PROSITE" id="PS50404">
    <property type="entry name" value="GST_NTER"/>
    <property type="match status" value="1"/>
</dbReference>
<dbReference type="PANTHER" id="PTHR44420">
    <property type="entry name" value="GLUTATHIONE S-TRANSFERASE DHAR2-RELATED"/>
    <property type="match status" value="1"/>
</dbReference>
<dbReference type="EMBL" id="CM035420">
    <property type="protein sequence ID" value="KAH7404285.1"/>
    <property type="molecule type" value="Genomic_DNA"/>
</dbReference>
<dbReference type="CDD" id="cd00570">
    <property type="entry name" value="GST_N_family"/>
    <property type="match status" value="1"/>
</dbReference>
<dbReference type="SUPFAM" id="SSF47616">
    <property type="entry name" value="GST C-terminal domain-like"/>
    <property type="match status" value="1"/>
</dbReference>
<accession>A0A8T2T1J2</accession>
<keyword evidence="3" id="KW-0560">Oxidoreductase</keyword>
<evidence type="ECO:0000256" key="5">
    <source>
        <dbReference type="ARBA" id="ARBA00047960"/>
    </source>
</evidence>
<comment type="similarity">
    <text evidence="4">Belongs to the GST superfamily. DHAR family.</text>
</comment>
<feature type="domain" description="GST N-terminal" evidence="7">
    <location>
        <begin position="22"/>
        <end position="101"/>
    </location>
</feature>
<gene>
    <name evidence="9" type="ORF">KP509_15G019400</name>
</gene>
<dbReference type="Pfam" id="PF13410">
    <property type="entry name" value="GST_C_2"/>
    <property type="match status" value="1"/>
</dbReference>
<dbReference type="OMA" id="MIIEGWQ"/>
<dbReference type="Proteomes" id="UP000825935">
    <property type="component" value="Chromosome 15"/>
</dbReference>
<evidence type="ECO:0000256" key="1">
    <source>
        <dbReference type="ARBA" id="ARBA00022575"/>
    </source>
</evidence>
<keyword evidence="1" id="KW-0216">Detoxification</keyword>
<sequence>MTTSAAASNIDLEVFGKAATGSGSPSKQRGDCPFSQRIYMELEEKGLPYTATYIEEGPNKPDWFMAKNPSGLMPVLRDGEQWIQDSEKIAKYLEEKYPQHPISTPPDVTSKWNLSNIFQSFTKWLKSKNPEDSAKEEYIKEIKDLNDHLEAHGPYIAGKEPTDADFALAPKLRHARVALEHYMAFVIPQEFAALHKYIELMESRPSFRKTDSPDDMIIKGWQMKFDLPDRIVKPVEQAA</sequence>
<name>A0A8T2T1J2_CERRI</name>
<dbReference type="Gene3D" id="3.40.30.10">
    <property type="entry name" value="Glutaredoxin"/>
    <property type="match status" value="1"/>
</dbReference>
<evidence type="ECO:0000256" key="2">
    <source>
        <dbReference type="ARBA" id="ARBA00022679"/>
    </source>
</evidence>
<dbReference type="PANTHER" id="PTHR44420:SF5">
    <property type="entry name" value="GLUTATHIONE DEHYDROGENASE (ASCORBATE)"/>
    <property type="match status" value="1"/>
</dbReference>
<dbReference type="InterPro" id="IPR036249">
    <property type="entry name" value="Thioredoxin-like_sf"/>
</dbReference>
<proteinExistence type="inferred from homology"/>
<dbReference type="OrthoDB" id="1935530at2759"/>
<evidence type="ECO:0000259" key="7">
    <source>
        <dbReference type="PROSITE" id="PS50404"/>
    </source>
</evidence>